<feature type="compositionally biased region" description="Polar residues" evidence="8">
    <location>
        <begin position="52"/>
        <end position="66"/>
    </location>
</feature>
<feature type="compositionally biased region" description="Polar residues" evidence="8">
    <location>
        <begin position="610"/>
        <end position="673"/>
    </location>
</feature>
<accession>A0A3M7H051</accession>
<dbReference type="PANTHER" id="PTHR40626:SF11">
    <property type="entry name" value="ZINC FINGER PROTEIN YPR022C"/>
    <property type="match status" value="1"/>
</dbReference>
<name>A0A3M7H051_HORWE</name>
<evidence type="ECO:0000256" key="2">
    <source>
        <dbReference type="ARBA" id="ARBA00022723"/>
    </source>
</evidence>
<evidence type="ECO:0000256" key="7">
    <source>
        <dbReference type="PROSITE-ProRule" id="PRU00042"/>
    </source>
</evidence>
<dbReference type="EMBL" id="QWIT01000588">
    <property type="protein sequence ID" value="RMZ22219.1"/>
    <property type="molecule type" value="Genomic_DNA"/>
</dbReference>
<organism evidence="10 12">
    <name type="scientific">Hortaea werneckii</name>
    <name type="common">Black yeast</name>
    <name type="synonym">Cladosporium werneckii</name>
    <dbReference type="NCBI Taxonomy" id="91943"/>
    <lineage>
        <taxon>Eukaryota</taxon>
        <taxon>Fungi</taxon>
        <taxon>Dikarya</taxon>
        <taxon>Ascomycota</taxon>
        <taxon>Pezizomycotina</taxon>
        <taxon>Dothideomycetes</taxon>
        <taxon>Dothideomycetidae</taxon>
        <taxon>Mycosphaerellales</taxon>
        <taxon>Teratosphaeriaceae</taxon>
        <taxon>Hortaea</taxon>
    </lineage>
</organism>
<dbReference type="SUPFAM" id="SSF57667">
    <property type="entry name" value="beta-beta-alpha zinc fingers"/>
    <property type="match status" value="2"/>
</dbReference>
<feature type="compositionally biased region" description="Polar residues" evidence="8">
    <location>
        <begin position="213"/>
        <end position="232"/>
    </location>
</feature>
<dbReference type="Gene3D" id="3.30.160.60">
    <property type="entry name" value="Classic Zinc Finger"/>
    <property type="match status" value="2"/>
</dbReference>
<keyword evidence="3" id="KW-0677">Repeat</keyword>
<feature type="region of interest" description="Disordered" evidence="8">
    <location>
        <begin position="198"/>
        <end position="245"/>
    </location>
</feature>
<comment type="subcellular location">
    <subcellularLocation>
        <location evidence="1">Nucleus</location>
    </subcellularLocation>
</comment>
<evidence type="ECO:0000313" key="13">
    <source>
        <dbReference type="Proteomes" id="UP000281677"/>
    </source>
</evidence>
<dbReference type="FunFam" id="3.30.160.60:FF:000100">
    <property type="entry name" value="Zinc finger 45-like"/>
    <property type="match status" value="1"/>
</dbReference>
<feature type="compositionally biased region" description="Polar residues" evidence="8">
    <location>
        <begin position="1"/>
        <end position="10"/>
    </location>
</feature>
<feature type="region of interest" description="Disordered" evidence="8">
    <location>
        <begin position="583"/>
        <end position="690"/>
    </location>
</feature>
<dbReference type="Pfam" id="PF00096">
    <property type="entry name" value="zf-C2H2"/>
    <property type="match status" value="2"/>
</dbReference>
<sequence length="777" mass="85153">MLSSSNSSIQQRRKTHRRQQSLEVPILTESLGHRRSHPGRHHPAHRRGISVDQINTLNARNSSPAISPTGFRHYPQDQGPQDTNPGHRQPDQHFVQATQQPSLAQPGYPAQDFQSHLHQQLNGFSNQPPPPQIDIKPAITPPPLNPHQQAEFAKLQHHMEWYRSTFGSSPQPSQAPFFDNNQLMGNDMSAAQMQMQSLPMHAQPQPQMPQTPVSQGHSRTVPNTPQNHQLSWPSPPPTNAKHSRSQSFQLDVAPMPDSMNGGNNFMPMQYGHQGAFNPETASFASDHGYASSAYSSSAVDPLSPRPQLPGHMPTLFEEPSSPLPGQQLPGNYDQSSILLQATAGAPDFNDPNFDFNGPMPLSPREQLLNNLGPDVPATIVDTGVPAWEVQKYIGELGEKDQKYPCLFPGCNRRFGRKENVRAHIQTHLGDRQFKCNLCEKTFVRQHDLKRHVAIHSDDRPFVCPCGTGFARHDALTRHRQRGMCNGALPGFEKTEEEKPKRGRPKKERPDMETRTDKALKQRMKNKERTLSGGEDQDQQQIAYASSSSGASDRSFPVTPPESSDAFDADAFLNMANGDDQFNMTASAWRGTPPTSPPLAASPTKTVDSVDPTNPNPSFNFDLPINQTQGISPSMLSNRDSPCPSNLPTTSSPQSALPQHATPSSPNAGTSFHGGSSPLEADDDLWNGMLPTQPDVIHSFDAFSPPGDSHGSSSAYNYSEHEAPSALFGKETTTNGGPATAAAAFPLSDFEDMLGLPPRSADQDRSMAGMLDDWLSAH</sequence>
<dbReference type="AlphaFoldDB" id="A0A3M7H051"/>
<feature type="compositionally biased region" description="Low complexity" evidence="8">
    <location>
        <begin position="538"/>
        <end position="554"/>
    </location>
</feature>
<comment type="caution">
    <text evidence="10">The sequence shown here is derived from an EMBL/GenBank/DDBJ whole genome shotgun (WGS) entry which is preliminary data.</text>
</comment>
<evidence type="ECO:0000313" key="12">
    <source>
        <dbReference type="Proteomes" id="UP000280598"/>
    </source>
</evidence>
<dbReference type="VEuPathDB" id="FungiDB:BTJ68_12143"/>
<reference evidence="12 13" key="1">
    <citation type="journal article" date="2018" name="BMC Genomics">
        <title>Genomic evidence for intraspecific hybridization in a clonal and extremely halotolerant yeast.</title>
        <authorList>
            <person name="Gostincar C."/>
            <person name="Stajich J.E."/>
            <person name="Zupancic J."/>
            <person name="Zalar P."/>
            <person name="Gunde-Cimerman N."/>
        </authorList>
    </citation>
    <scope>NUCLEOTIDE SEQUENCE [LARGE SCALE GENOMIC DNA]</scope>
    <source>
        <strain evidence="11 13">EXF-120</strain>
        <strain evidence="10 12">EXF-562</strain>
    </source>
</reference>
<evidence type="ECO:0000256" key="1">
    <source>
        <dbReference type="ARBA" id="ARBA00004123"/>
    </source>
</evidence>
<feature type="region of interest" description="Disordered" evidence="8">
    <location>
        <begin position="484"/>
        <end position="565"/>
    </location>
</feature>
<dbReference type="PROSITE" id="PS00028">
    <property type="entry name" value="ZINC_FINGER_C2H2_1"/>
    <property type="match status" value="2"/>
</dbReference>
<evidence type="ECO:0000256" key="6">
    <source>
        <dbReference type="ARBA" id="ARBA00023242"/>
    </source>
</evidence>
<evidence type="ECO:0000256" key="3">
    <source>
        <dbReference type="ARBA" id="ARBA00022737"/>
    </source>
</evidence>
<dbReference type="SMART" id="SM00355">
    <property type="entry name" value="ZnF_C2H2"/>
    <property type="match status" value="2"/>
</dbReference>
<dbReference type="InterPro" id="IPR013087">
    <property type="entry name" value="Znf_C2H2_type"/>
</dbReference>
<dbReference type="GO" id="GO:0000981">
    <property type="term" value="F:DNA-binding transcription factor activity, RNA polymerase II-specific"/>
    <property type="evidence" value="ECO:0007669"/>
    <property type="project" value="InterPro"/>
</dbReference>
<dbReference type="Proteomes" id="UP000281677">
    <property type="component" value="Unassembled WGS sequence"/>
</dbReference>
<gene>
    <name evidence="11" type="ORF">D0859_13762</name>
    <name evidence="10" type="ORF">D0860_05434</name>
</gene>
<feature type="domain" description="C2H2-type" evidence="9">
    <location>
        <begin position="433"/>
        <end position="460"/>
    </location>
</feature>
<dbReference type="Proteomes" id="UP000280598">
    <property type="component" value="Unassembled WGS sequence"/>
</dbReference>
<feature type="region of interest" description="Disordered" evidence="8">
    <location>
        <begin position="1"/>
        <end position="91"/>
    </location>
</feature>
<feature type="compositionally biased region" description="Low complexity" evidence="8">
    <location>
        <begin position="203"/>
        <end position="212"/>
    </location>
</feature>
<keyword evidence="2" id="KW-0479">Metal-binding</keyword>
<feature type="compositionally biased region" description="Basic and acidic residues" evidence="8">
    <location>
        <begin position="507"/>
        <end position="529"/>
    </location>
</feature>
<keyword evidence="6" id="KW-0539">Nucleus</keyword>
<feature type="domain" description="C2H2-type" evidence="9">
    <location>
        <begin position="403"/>
        <end position="432"/>
    </location>
</feature>
<dbReference type="GO" id="GO:0005634">
    <property type="term" value="C:nucleus"/>
    <property type="evidence" value="ECO:0007669"/>
    <property type="project" value="UniProtKB-SubCell"/>
</dbReference>
<dbReference type="GO" id="GO:0008270">
    <property type="term" value="F:zinc ion binding"/>
    <property type="evidence" value="ECO:0007669"/>
    <property type="project" value="UniProtKB-KW"/>
</dbReference>
<keyword evidence="5" id="KW-0862">Zinc</keyword>
<evidence type="ECO:0000256" key="5">
    <source>
        <dbReference type="ARBA" id="ARBA00022833"/>
    </source>
</evidence>
<keyword evidence="4 7" id="KW-0863">Zinc-finger</keyword>
<dbReference type="PANTHER" id="PTHR40626">
    <property type="entry name" value="MIP31509P"/>
    <property type="match status" value="1"/>
</dbReference>
<dbReference type="PROSITE" id="PS50157">
    <property type="entry name" value="ZINC_FINGER_C2H2_2"/>
    <property type="match status" value="2"/>
</dbReference>
<evidence type="ECO:0000256" key="8">
    <source>
        <dbReference type="SAM" id="MobiDB-lite"/>
    </source>
</evidence>
<evidence type="ECO:0000313" key="10">
    <source>
        <dbReference type="EMBL" id="RMZ06653.1"/>
    </source>
</evidence>
<dbReference type="OrthoDB" id="8117402at2759"/>
<proteinExistence type="predicted"/>
<dbReference type="InterPro" id="IPR036236">
    <property type="entry name" value="Znf_C2H2_sf"/>
</dbReference>
<dbReference type="GO" id="GO:0000978">
    <property type="term" value="F:RNA polymerase II cis-regulatory region sequence-specific DNA binding"/>
    <property type="evidence" value="ECO:0007669"/>
    <property type="project" value="InterPro"/>
</dbReference>
<evidence type="ECO:0000259" key="9">
    <source>
        <dbReference type="PROSITE" id="PS50157"/>
    </source>
</evidence>
<evidence type="ECO:0000256" key="4">
    <source>
        <dbReference type="ARBA" id="ARBA00022771"/>
    </source>
</evidence>
<dbReference type="InterPro" id="IPR051059">
    <property type="entry name" value="VerF-like"/>
</dbReference>
<protein>
    <recommendedName>
        <fullName evidence="9">C2H2-type domain-containing protein</fullName>
    </recommendedName>
</protein>
<evidence type="ECO:0000313" key="11">
    <source>
        <dbReference type="EMBL" id="RMZ22219.1"/>
    </source>
</evidence>
<feature type="region of interest" description="Disordered" evidence="8">
    <location>
        <begin position="751"/>
        <end position="777"/>
    </location>
</feature>
<dbReference type="EMBL" id="QWIS01000110">
    <property type="protein sequence ID" value="RMZ06653.1"/>
    <property type="molecule type" value="Genomic_DNA"/>
</dbReference>
<dbReference type="GO" id="GO:0000785">
    <property type="term" value="C:chromatin"/>
    <property type="evidence" value="ECO:0007669"/>
    <property type="project" value="TreeGrafter"/>
</dbReference>
<feature type="compositionally biased region" description="Basic residues" evidence="8">
    <location>
        <begin position="33"/>
        <end position="48"/>
    </location>
</feature>